<keyword evidence="3" id="KW-1185">Reference proteome</keyword>
<dbReference type="Proteomes" id="UP000602442">
    <property type="component" value="Unassembled WGS sequence"/>
</dbReference>
<reference evidence="2 3" key="1">
    <citation type="submission" date="2020-11" db="EMBL/GenBank/DDBJ databases">
        <title>Erythrobacter sediminis sp. nov., a marine bacterium from a tidal flat of Garorim Bay.</title>
        <authorList>
            <person name="Kim D."/>
            <person name="Yoo Y."/>
            <person name="Kim J.-J."/>
        </authorList>
    </citation>
    <scope>NUCLEOTIDE SEQUENCE [LARGE SCALE GENOMIC DNA]</scope>
    <source>
        <strain evidence="2 3">JGD-13</strain>
    </source>
</reference>
<dbReference type="EMBL" id="JAEANY010000003">
    <property type="protein sequence ID" value="MBH5323034.1"/>
    <property type="molecule type" value="Genomic_DNA"/>
</dbReference>
<evidence type="ECO:0000313" key="2">
    <source>
        <dbReference type="EMBL" id="MBH5323034.1"/>
    </source>
</evidence>
<evidence type="ECO:0000313" key="3">
    <source>
        <dbReference type="Proteomes" id="UP000602442"/>
    </source>
</evidence>
<dbReference type="InterPro" id="IPR016040">
    <property type="entry name" value="NAD(P)-bd_dom"/>
</dbReference>
<feature type="domain" description="NAD(P)-binding" evidence="1">
    <location>
        <begin position="15"/>
        <end position="170"/>
    </location>
</feature>
<dbReference type="PANTHER" id="PTHR14097:SF7">
    <property type="entry name" value="OXIDOREDUCTASE HTATIP2"/>
    <property type="match status" value="1"/>
</dbReference>
<dbReference type="PANTHER" id="PTHR14097">
    <property type="entry name" value="OXIDOREDUCTASE HTATIP2"/>
    <property type="match status" value="1"/>
</dbReference>
<proteinExistence type="predicted"/>
<organism evidence="2 3">
    <name type="scientific">Aurantiacibacter sediminis</name>
    <dbReference type="NCBI Taxonomy" id="2793064"/>
    <lineage>
        <taxon>Bacteria</taxon>
        <taxon>Pseudomonadati</taxon>
        <taxon>Pseudomonadota</taxon>
        <taxon>Alphaproteobacteria</taxon>
        <taxon>Sphingomonadales</taxon>
        <taxon>Erythrobacteraceae</taxon>
        <taxon>Aurantiacibacter</taxon>
    </lineage>
</organism>
<gene>
    <name evidence="2" type="ORF">I5L03_10610</name>
</gene>
<accession>A0ABS0N5F8</accession>
<dbReference type="SUPFAM" id="SSF51735">
    <property type="entry name" value="NAD(P)-binding Rossmann-fold domains"/>
    <property type="match status" value="1"/>
</dbReference>
<dbReference type="Pfam" id="PF13460">
    <property type="entry name" value="NAD_binding_10"/>
    <property type="match status" value="1"/>
</dbReference>
<dbReference type="Gene3D" id="3.40.50.720">
    <property type="entry name" value="NAD(P)-binding Rossmann-like Domain"/>
    <property type="match status" value="1"/>
</dbReference>
<protein>
    <submittedName>
        <fullName evidence="2">NAD(P)H-binding protein</fullName>
    </submittedName>
</protein>
<dbReference type="InterPro" id="IPR036291">
    <property type="entry name" value="NAD(P)-bd_dom_sf"/>
</dbReference>
<evidence type="ECO:0000259" key="1">
    <source>
        <dbReference type="Pfam" id="PF13460"/>
    </source>
</evidence>
<name>A0ABS0N5F8_9SPHN</name>
<comment type="caution">
    <text evidence="2">The sequence shown here is derived from an EMBL/GenBank/DDBJ whole genome shotgun (WGS) entry which is preliminary data.</text>
</comment>
<dbReference type="RefSeq" id="WP_197921748.1">
    <property type="nucleotide sequence ID" value="NZ_CAWPTA010000008.1"/>
</dbReference>
<sequence>MSDTASEKKRVLLVGATGLVGRSVITRSIDMSQFALQGLARSEMQFPDGARMELVLADSEDWGEVVKMIAPEAVICALGTTIKKAGSEEAFRAVDHDLVMDVARAAKAAGTTGFVYVSSVGADTGSRNFYLRTKGEVERDLKALKFRRLDILRPGLLRGQRRGDARFLEGIGQVAAPVADLFLQGSYSKFRSIRASDLAAAALQCVREKPAGQFIHEHEGLKRLIAKLDKSEGSGK</sequence>